<evidence type="ECO:0000256" key="1">
    <source>
        <dbReference type="SAM" id="MobiDB-lite"/>
    </source>
</evidence>
<evidence type="ECO:0000313" key="3">
    <source>
        <dbReference type="Proteomes" id="UP001454036"/>
    </source>
</evidence>
<feature type="compositionally biased region" description="Basic and acidic residues" evidence="1">
    <location>
        <begin position="10"/>
        <end position="21"/>
    </location>
</feature>
<comment type="caution">
    <text evidence="2">The sequence shown here is derived from an EMBL/GenBank/DDBJ whole genome shotgun (WGS) entry which is preliminary data.</text>
</comment>
<accession>A0AAV3NVJ1</accession>
<dbReference type="Proteomes" id="UP001454036">
    <property type="component" value="Unassembled WGS sequence"/>
</dbReference>
<evidence type="ECO:0000313" key="2">
    <source>
        <dbReference type="EMBL" id="GAA0142826.1"/>
    </source>
</evidence>
<name>A0AAV3NVJ1_LITER</name>
<protein>
    <submittedName>
        <fullName evidence="2">Uncharacterized protein</fullName>
    </submittedName>
</protein>
<proteinExistence type="predicted"/>
<sequence>MVLPGLSGSKQHEKSTRYERGHKGRTQDLNMGYSFKHGAFVGDDEAVVSTSKKNGGGASLMAFFKRKKETVRNEKRKKIRIGISNIFSSNRKSN</sequence>
<dbReference type="EMBL" id="BAABME010000445">
    <property type="protein sequence ID" value="GAA0142826.1"/>
    <property type="molecule type" value="Genomic_DNA"/>
</dbReference>
<dbReference type="AlphaFoldDB" id="A0AAV3NVJ1"/>
<gene>
    <name evidence="2" type="ORF">LIER_03639</name>
</gene>
<organism evidence="2 3">
    <name type="scientific">Lithospermum erythrorhizon</name>
    <name type="common">Purple gromwell</name>
    <name type="synonym">Lithospermum officinale var. erythrorhizon</name>
    <dbReference type="NCBI Taxonomy" id="34254"/>
    <lineage>
        <taxon>Eukaryota</taxon>
        <taxon>Viridiplantae</taxon>
        <taxon>Streptophyta</taxon>
        <taxon>Embryophyta</taxon>
        <taxon>Tracheophyta</taxon>
        <taxon>Spermatophyta</taxon>
        <taxon>Magnoliopsida</taxon>
        <taxon>eudicotyledons</taxon>
        <taxon>Gunneridae</taxon>
        <taxon>Pentapetalae</taxon>
        <taxon>asterids</taxon>
        <taxon>lamiids</taxon>
        <taxon>Boraginales</taxon>
        <taxon>Boraginaceae</taxon>
        <taxon>Boraginoideae</taxon>
        <taxon>Lithospermeae</taxon>
        <taxon>Lithospermum</taxon>
    </lineage>
</organism>
<keyword evidence="3" id="KW-1185">Reference proteome</keyword>
<feature type="region of interest" description="Disordered" evidence="1">
    <location>
        <begin position="1"/>
        <end position="30"/>
    </location>
</feature>
<reference evidence="2 3" key="1">
    <citation type="submission" date="2024-01" db="EMBL/GenBank/DDBJ databases">
        <title>The complete chloroplast genome sequence of Lithospermum erythrorhizon: insights into the phylogenetic relationship among Boraginaceae species and the maternal lineages of purple gromwells.</title>
        <authorList>
            <person name="Okada T."/>
            <person name="Watanabe K."/>
        </authorList>
    </citation>
    <scope>NUCLEOTIDE SEQUENCE [LARGE SCALE GENOMIC DNA]</scope>
</reference>